<gene>
    <name evidence="2" type="ORF">GCM10025876_01680</name>
</gene>
<dbReference type="InterPro" id="IPR000600">
    <property type="entry name" value="ROK"/>
</dbReference>
<dbReference type="Proteomes" id="UP001157125">
    <property type="component" value="Unassembled WGS sequence"/>
</dbReference>
<evidence type="ECO:0000313" key="2">
    <source>
        <dbReference type="EMBL" id="GMA33964.1"/>
    </source>
</evidence>
<reference evidence="3" key="1">
    <citation type="journal article" date="2019" name="Int. J. Syst. Evol. Microbiol.">
        <title>The Global Catalogue of Microorganisms (GCM) 10K type strain sequencing project: providing services to taxonomists for standard genome sequencing and annotation.</title>
        <authorList>
            <consortium name="The Broad Institute Genomics Platform"/>
            <consortium name="The Broad Institute Genome Sequencing Center for Infectious Disease"/>
            <person name="Wu L."/>
            <person name="Ma J."/>
        </authorList>
    </citation>
    <scope>NUCLEOTIDE SEQUENCE [LARGE SCALE GENOMIC DNA]</scope>
    <source>
        <strain evidence="3">NBRC 112299</strain>
    </source>
</reference>
<evidence type="ECO:0008006" key="4">
    <source>
        <dbReference type="Google" id="ProtNLM"/>
    </source>
</evidence>
<evidence type="ECO:0000256" key="1">
    <source>
        <dbReference type="ARBA" id="ARBA00006479"/>
    </source>
</evidence>
<dbReference type="InterPro" id="IPR043129">
    <property type="entry name" value="ATPase_NBD"/>
</dbReference>
<dbReference type="Pfam" id="PF00480">
    <property type="entry name" value="ROK"/>
    <property type="match status" value="1"/>
</dbReference>
<name>A0ABQ6I8K8_9MICO</name>
<dbReference type="PANTHER" id="PTHR18964:SF173">
    <property type="entry name" value="GLUCOKINASE"/>
    <property type="match status" value="1"/>
</dbReference>
<comment type="caution">
    <text evidence="2">The sequence shown here is derived from an EMBL/GenBank/DDBJ whole genome shotgun (WGS) entry which is preliminary data.</text>
</comment>
<dbReference type="PANTHER" id="PTHR18964">
    <property type="entry name" value="ROK (REPRESSOR, ORF, KINASE) FAMILY"/>
    <property type="match status" value="1"/>
</dbReference>
<protein>
    <recommendedName>
        <fullName evidence="4">Glucokinase</fullName>
    </recommendedName>
</protein>
<evidence type="ECO:0000313" key="3">
    <source>
        <dbReference type="Proteomes" id="UP001157125"/>
    </source>
</evidence>
<dbReference type="Gene3D" id="3.30.420.40">
    <property type="match status" value="2"/>
</dbReference>
<dbReference type="SUPFAM" id="SSF53067">
    <property type="entry name" value="Actin-like ATPase domain"/>
    <property type="match status" value="1"/>
</dbReference>
<organism evidence="2 3">
    <name type="scientific">Demequina litorisediminis</name>
    <dbReference type="NCBI Taxonomy" id="1849022"/>
    <lineage>
        <taxon>Bacteria</taxon>
        <taxon>Bacillati</taxon>
        <taxon>Actinomycetota</taxon>
        <taxon>Actinomycetes</taxon>
        <taxon>Micrococcales</taxon>
        <taxon>Demequinaceae</taxon>
        <taxon>Demequina</taxon>
    </lineage>
</organism>
<keyword evidence="3" id="KW-1185">Reference proteome</keyword>
<dbReference type="EMBL" id="BSUN01000001">
    <property type="protein sequence ID" value="GMA33964.1"/>
    <property type="molecule type" value="Genomic_DNA"/>
</dbReference>
<proteinExistence type="inferred from homology"/>
<sequence>MLFAPNIAWREYPLAQRVRDAIGRDDLTVVVENDANAAGWAEFAFGPAREASSVIMLTIGTGLGAAIISDGKPGARLRGLCRGARPPARGPRRSPVWLRTEGLLGAVRLRFGAGTRGQARRA</sequence>
<accession>A0ABQ6I8K8</accession>
<comment type="similarity">
    <text evidence="1">Belongs to the ROK (NagC/XylR) family.</text>
</comment>